<keyword evidence="5 17" id="KW-0808">Transferase</keyword>
<feature type="domain" description="Enolpyruvate transferase" evidence="16">
    <location>
        <begin position="14"/>
        <end position="412"/>
    </location>
</feature>
<dbReference type="InterPro" id="IPR050068">
    <property type="entry name" value="MurA_subfamily"/>
</dbReference>
<evidence type="ECO:0000256" key="8">
    <source>
        <dbReference type="ARBA" id="ARBA00023306"/>
    </source>
</evidence>
<comment type="similarity">
    <text evidence="10">Belongs to the EPSP synthase family. MurA subfamily.</text>
</comment>
<dbReference type="InterPro" id="IPR036968">
    <property type="entry name" value="Enolpyruvate_Tfrase_sf"/>
</dbReference>
<dbReference type="Proteomes" id="UP001596047">
    <property type="component" value="Unassembled WGS sequence"/>
</dbReference>
<keyword evidence="8" id="KW-0131">Cell cycle</keyword>
<evidence type="ECO:0000256" key="12">
    <source>
        <dbReference type="ARBA" id="ARBA00039754"/>
    </source>
</evidence>
<evidence type="ECO:0000256" key="13">
    <source>
        <dbReference type="ARBA" id="ARBA00042443"/>
    </source>
</evidence>
<dbReference type="EMBL" id="JBHSOW010000106">
    <property type="protein sequence ID" value="MFC5652889.1"/>
    <property type="molecule type" value="Genomic_DNA"/>
</dbReference>
<keyword evidence="3" id="KW-0963">Cytoplasm</keyword>
<evidence type="ECO:0000313" key="17">
    <source>
        <dbReference type="EMBL" id="MFC5652889.1"/>
    </source>
</evidence>
<evidence type="ECO:0000256" key="10">
    <source>
        <dbReference type="ARBA" id="ARBA00038367"/>
    </source>
</evidence>
<evidence type="ECO:0000256" key="11">
    <source>
        <dbReference type="ARBA" id="ARBA00039108"/>
    </source>
</evidence>
<sequence length="422" mass="44993">MITTLNPSKTFVLTGGNKLSGTVKLSGAKNAALPMIAAACLGELPTVLDNVPVDLRDVKILIQILQEAGAEIHVDGNSVSCSRGNFPNAPVNPIASEIRYSLLLLGLASALGSELLLPMPGGCKIGDRKYDLHLMGLSKLGSTISETEEGIHVSSKGNIGSQIEFYLPTTSGTENIMIAAATAQGETTILNANTRPEIMEMAKLMNLMGADVECSNRVVHIKGVKNIKGGVRYSVMAGWDEAVTYIIASAMTGGEVCIPDFSMDFIREDVRLLREIGVDVFEWGGAVYASGVKLKKSFDLFTAPYPGINSDMQPIFAALAFVASGKSTITDLRFTERFKYVDELKKFGGSIYSFGNTAIVEGGKELRGTEVNATDLRGGASCILTGLIAEGTTVINNISQIQRGYENITPKLQQLGANIDIQ</sequence>
<evidence type="ECO:0000256" key="1">
    <source>
        <dbReference type="ARBA" id="ARBA00004496"/>
    </source>
</evidence>
<proteinExistence type="inferred from homology"/>
<comment type="subcellular location">
    <subcellularLocation>
        <location evidence="1">Cytoplasm</location>
    </subcellularLocation>
</comment>
<dbReference type="RefSeq" id="WP_379191543.1">
    <property type="nucleotide sequence ID" value="NZ_JBHSOW010000106.1"/>
</dbReference>
<comment type="catalytic activity">
    <reaction evidence="15">
        <text>phosphoenolpyruvate + UDP-N-acetyl-alpha-D-glucosamine = UDP-N-acetyl-3-O-(1-carboxyvinyl)-alpha-D-glucosamine + phosphate</text>
        <dbReference type="Rhea" id="RHEA:18681"/>
        <dbReference type="ChEBI" id="CHEBI:43474"/>
        <dbReference type="ChEBI" id="CHEBI:57705"/>
        <dbReference type="ChEBI" id="CHEBI:58702"/>
        <dbReference type="ChEBI" id="CHEBI:68483"/>
        <dbReference type="EC" id="2.5.1.7"/>
    </reaction>
</comment>
<comment type="caution">
    <text evidence="17">The sequence shown here is derived from an EMBL/GenBank/DDBJ whole genome shotgun (WGS) entry which is preliminary data.</text>
</comment>
<organism evidence="17 18">
    <name type="scientific">Paenibacillus solisilvae</name>
    <dbReference type="NCBI Taxonomy" id="2486751"/>
    <lineage>
        <taxon>Bacteria</taxon>
        <taxon>Bacillati</taxon>
        <taxon>Bacillota</taxon>
        <taxon>Bacilli</taxon>
        <taxon>Bacillales</taxon>
        <taxon>Paenibacillaceae</taxon>
        <taxon>Paenibacillus</taxon>
    </lineage>
</organism>
<dbReference type="EC" id="2.5.1.7" evidence="11"/>
<protein>
    <recommendedName>
        <fullName evidence="12">UDP-N-acetylglucosamine 1-carboxyvinyltransferase</fullName>
        <ecNumber evidence="11">2.5.1.7</ecNumber>
    </recommendedName>
    <alternativeName>
        <fullName evidence="13">Enoylpyruvate transferase</fullName>
    </alternativeName>
    <alternativeName>
        <fullName evidence="14">UDP-N-acetylglucosamine enolpyruvyl transferase</fullName>
    </alternativeName>
</protein>
<keyword evidence="18" id="KW-1185">Reference proteome</keyword>
<evidence type="ECO:0000256" key="14">
    <source>
        <dbReference type="ARBA" id="ARBA00042842"/>
    </source>
</evidence>
<keyword evidence="9" id="KW-0961">Cell wall biogenesis/degradation</keyword>
<accession>A0ABW0W7C6</accession>
<dbReference type="Gene3D" id="3.65.10.10">
    <property type="entry name" value="Enolpyruvate transferase domain"/>
    <property type="match status" value="2"/>
</dbReference>
<keyword evidence="6" id="KW-0133">Cell shape</keyword>
<evidence type="ECO:0000256" key="5">
    <source>
        <dbReference type="ARBA" id="ARBA00022679"/>
    </source>
</evidence>
<evidence type="ECO:0000256" key="15">
    <source>
        <dbReference type="ARBA" id="ARBA00047527"/>
    </source>
</evidence>
<evidence type="ECO:0000256" key="9">
    <source>
        <dbReference type="ARBA" id="ARBA00023316"/>
    </source>
</evidence>
<dbReference type="GO" id="GO:0008760">
    <property type="term" value="F:UDP-N-acetylglucosamine 1-carboxyvinyltransferase activity"/>
    <property type="evidence" value="ECO:0007669"/>
    <property type="project" value="UniProtKB-EC"/>
</dbReference>
<evidence type="ECO:0000256" key="6">
    <source>
        <dbReference type="ARBA" id="ARBA00022960"/>
    </source>
</evidence>
<dbReference type="PANTHER" id="PTHR43783:SF1">
    <property type="entry name" value="UDP-N-ACETYLGLUCOSAMINE 1-CARBOXYVINYLTRANSFERASE"/>
    <property type="match status" value="1"/>
</dbReference>
<dbReference type="SUPFAM" id="SSF55205">
    <property type="entry name" value="EPT/RTPC-like"/>
    <property type="match status" value="1"/>
</dbReference>
<keyword evidence="7" id="KW-0573">Peptidoglycan synthesis</keyword>
<name>A0ABW0W7C6_9BACL</name>
<comment type="pathway">
    <text evidence="2">Cell wall biogenesis; peptidoglycan biosynthesis.</text>
</comment>
<dbReference type="Pfam" id="PF00275">
    <property type="entry name" value="EPSP_synthase"/>
    <property type="match status" value="1"/>
</dbReference>
<dbReference type="InterPro" id="IPR013792">
    <property type="entry name" value="RNA3'P_cycl/enolpyr_Trfase_a/b"/>
</dbReference>
<evidence type="ECO:0000313" key="18">
    <source>
        <dbReference type="Proteomes" id="UP001596047"/>
    </source>
</evidence>
<gene>
    <name evidence="17" type="ORF">ACFPYJ_28050</name>
</gene>
<evidence type="ECO:0000256" key="7">
    <source>
        <dbReference type="ARBA" id="ARBA00022984"/>
    </source>
</evidence>
<evidence type="ECO:0000256" key="4">
    <source>
        <dbReference type="ARBA" id="ARBA00022618"/>
    </source>
</evidence>
<evidence type="ECO:0000256" key="3">
    <source>
        <dbReference type="ARBA" id="ARBA00022490"/>
    </source>
</evidence>
<dbReference type="NCBIfam" id="NF006873">
    <property type="entry name" value="PRK09369.1"/>
    <property type="match status" value="1"/>
</dbReference>
<reference evidence="18" key="1">
    <citation type="journal article" date="2019" name="Int. J. Syst. Evol. Microbiol.">
        <title>The Global Catalogue of Microorganisms (GCM) 10K type strain sequencing project: providing services to taxonomists for standard genome sequencing and annotation.</title>
        <authorList>
            <consortium name="The Broad Institute Genomics Platform"/>
            <consortium name="The Broad Institute Genome Sequencing Center for Infectious Disease"/>
            <person name="Wu L."/>
            <person name="Ma J."/>
        </authorList>
    </citation>
    <scope>NUCLEOTIDE SEQUENCE [LARGE SCALE GENOMIC DNA]</scope>
    <source>
        <strain evidence="18">CGMCC 1.3240</strain>
    </source>
</reference>
<dbReference type="PANTHER" id="PTHR43783">
    <property type="entry name" value="UDP-N-ACETYLGLUCOSAMINE 1-CARBOXYVINYLTRANSFERASE"/>
    <property type="match status" value="1"/>
</dbReference>
<keyword evidence="4" id="KW-0132">Cell division</keyword>
<dbReference type="InterPro" id="IPR001986">
    <property type="entry name" value="Enolpyruvate_Tfrase_dom"/>
</dbReference>
<evidence type="ECO:0000259" key="16">
    <source>
        <dbReference type="Pfam" id="PF00275"/>
    </source>
</evidence>
<evidence type="ECO:0000256" key="2">
    <source>
        <dbReference type="ARBA" id="ARBA00004752"/>
    </source>
</evidence>